<dbReference type="InterPro" id="IPR001150">
    <property type="entry name" value="Gly_radical"/>
</dbReference>
<comment type="caution">
    <text evidence="6">The sequence shown here is derived from an EMBL/GenBank/DDBJ whole genome shotgun (WGS) entry which is preliminary data.</text>
</comment>
<dbReference type="PANTHER" id="PTHR43641:SF2">
    <property type="entry name" value="DEHYDRATASE YBIW-RELATED"/>
    <property type="match status" value="1"/>
</dbReference>
<evidence type="ECO:0000259" key="4">
    <source>
        <dbReference type="PROSITE" id="PS51149"/>
    </source>
</evidence>
<dbReference type="InterPro" id="IPR004184">
    <property type="entry name" value="PFL_dom"/>
</dbReference>
<sequence length="799" mass="89813">MGEKEVISPDEIWHESEGLSQRVRKLRDEYYSIDKRPYFRNEVMPFSTGTDWDAVWSPVNWGIIPELVPFMGAFSESLRVLAREVELPEGFWDKSLIMRRAIFFAAVCEKHLPVQILDGELIVGGQFNTALSKCHNRNEAKRWGKDVKKWWKRCQEINELGMGNTGAVPGHLIPDYPRVLREGLSGICGDLEERKRREGDEVHSDFLEALMICCRAAGNLAERYAAEAERLAGEEPDIARAEELREIARICAKVPWEPASNFHEALQSIWFTHMLIMAAESYPGAGLSHGRFDQYMHPYYIGDVSSGRISDEKAKEILECYWIKHNYAYDFQCRVLSNQGINSGFGQLMTIGGIDAEGNDASNELTWLILDVIEEMNMLEPKPNIRLHRGTPEPLLHRVAEMIAGAQGSPFLMNFDENSIRGLAWQGLPEERLWDYAPVGCLENTLQGDDRSGTVDVNFNLAKVMETTFFAGLDAQTKKRLGPDTGRVEDLGSWREFREAFETQLQALIDRMLSISDEADRLRSRYEPTPYLSALVGGCADKGKDVTQGGPWHNFITVEGVGFATAADSLAAVKKLVYEDGRVKMSELARAIRDDFEGHESLRQTLLNKTPKYGNDDDYADEISRYLSQAWTRLVFERTSPATGRRYRAGYLSWNYWIAFAPGTAATPDGRKRGTYLSNAIGPVDGSDRHGPTAVTLSVGKMGLETAPNGASHTISFSPSLLSDEERIGKLMAFLRAYGEKGGTALQINVIDAETLKEAQTRPEEYRNLLVRVTGYNAYFVMLGKEIQNEIIARESHAL</sequence>
<dbReference type="Pfam" id="PF02901">
    <property type="entry name" value="PFL-like"/>
    <property type="match status" value="1"/>
</dbReference>
<dbReference type="SUPFAM" id="SSF51998">
    <property type="entry name" value="PFL-like glycyl radical enzymes"/>
    <property type="match status" value="1"/>
</dbReference>
<evidence type="ECO:0000313" key="6">
    <source>
        <dbReference type="EMBL" id="OFW57066.1"/>
    </source>
</evidence>
<dbReference type="EMBL" id="MELK01000038">
    <property type="protein sequence ID" value="OFW57066.1"/>
    <property type="molecule type" value="Genomic_DNA"/>
</dbReference>
<organism evidence="6 7">
    <name type="scientific">Candidatus Solincola sediminis</name>
    <dbReference type="NCBI Taxonomy" id="1797199"/>
    <lineage>
        <taxon>Bacteria</taxon>
        <taxon>Bacillati</taxon>
        <taxon>Actinomycetota</taxon>
        <taxon>Candidatus Geothermincolia</taxon>
        <taxon>Candidatus Geothermincolales</taxon>
        <taxon>Candidatus Geothermincolaceae</taxon>
        <taxon>Candidatus Solincola</taxon>
    </lineage>
</organism>
<keyword evidence="2" id="KW-0456">Lyase</keyword>
<dbReference type="InterPro" id="IPR051215">
    <property type="entry name" value="GRE"/>
</dbReference>
<dbReference type="GO" id="GO:0005829">
    <property type="term" value="C:cytosol"/>
    <property type="evidence" value="ECO:0007669"/>
    <property type="project" value="TreeGrafter"/>
</dbReference>
<dbReference type="PROSITE" id="PS51149">
    <property type="entry name" value="GLY_RADICAL_2"/>
    <property type="match status" value="1"/>
</dbReference>
<dbReference type="Gene3D" id="3.20.70.20">
    <property type="match status" value="1"/>
</dbReference>
<evidence type="ECO:0000256" key="3">
    <source>
        <dbReference type="PROSITE-ProRule" id="PRU00493"/>
    </source>
</evidence>
<protein>
    <recommendedName>
        <fullName evidence="8">Formate acetyltransferase</fullName>
    </recommendedName>
</protein>
<name>A0A1F2WJP4_9ACTN</name>
<dbReference type="PROSITE" id="PS51554">
    <property type="entry name" value="PFL"/>
    <property type="match status" value="1"/>
</dbReference>
<accession>A0A1F2WJP4</accession>
<dbReference type="STRING" id="1797197.A2Y75_02655"/>
<proteinExistence type="predicted"/>
<evidence type="ECO:0000256" key="1">
    <source>
        <dbReference type="ARBA" id="ARBA00022818"/>
    </source>
</evidence>
<evidence type="ECO:0000313" key="7">
    <source>
        <dbReference type="Proteomes" id="UP000177876"/>
    </source>
</evidence>
<gene>
    <name evidence="6" type="ORF">A2Y75_02655</name>
</gene>
<keyword evidence="1 3" id="KW-0556">Organic radical</keyword>
<feature type="domain" description="PFL" evidence="5">
    <location>
        <begin position="21"/>
        <end position="672"/>
    </location>
</feature>
<dbReference type="AlphaFoldDB" id="A0A1F2WJP4"/>
<dbReference type="Pfam" id="PF01228">
    <property type="entry name" value="Gly_radical"/>
    <property type="match status" value="1"/>
</dbReference>
<dbReference type="Proteomes" id="UP000177876">
    <property type="component" value="Unassembled WGS sequence"/>
</dbReference>
<evidence type="ECO:0008006" key="8">
    <source>
        <dbReference type="Google" id="ProtNLM"/>
    </source>
</evidence>
<evidence type="ECO:0000256" key="2">
    <source>
        <dbReference type="ARBA" id="ARBA00023239"/>
    </source>
</evidence>
<dbReference type="PANTHER" id="PTHR43641">
    <property type="entry name" value="FORMATE ACETYLTRANSFERASE 3-RELATED"/>
    <property type="match status" value="1"/>
</dbReference>
<feature type="modified residue" description="Glycine radical" evidence="3">
    <location>
        <position position="775"/>
    </location>
</feature>
<evidence type="ECO:0000259" key="5">
    <source>
        <dbReference type="PROSITE" id="PS51554"/>
    </source>
</evidence>
<feature type="domain" description="Glycine radical" evidence="4">
    <location>
        <begin position="679"/>
        <end position="799"/>
    </location>
</feature>
<dbReference type="GO" id="GO:0016829">
    <property type="term" value="F:lyase activity"/>
    <property type="evidence" value="ECO:0007669"/>
    <property type="project" value="UniProtKB-KW"/>
</dbReference>
<reference evidence="6 7" key="1">
    <citation type="journal article" date="2016" name="Nat. Commun.">
        <title>Thousands of microbial genomes shed light on interconnected biogeochemical processes in an aquifer system.</title>
        <authorList>
            <person name="Anantharaman K."/>
            <person name="Brown C.T."/>
            <person name="Hug L.A."/>
            <person name="Sharon I."/>
            <person name="Castelle C.J."/>
            <person name="Probst A.J."/>
            <person name="Thomas B.C."/>
            <person name="Singh A."/>
            <person name="Wilkins M.J."/>
            <person name="Karaoz U."/>
            <person name="Brodie E.L."/>
            <person name="Williams K.H."/>
            <person name="Hubbard S.S."/>
            <person name="Banfield J.F."/>
        </authorList>
    </citation>
    <scope>NUCLEOTIDE SEQUENCE [LARGE SCALE GENOMIC DNA]</scope>
</reference>